<dbReference type="InterPro" id="IPR006710">
    <property type="entry name" value="Glyco_hydro_43"/>
</dbReference>
<protein>
    <submittedName>
        <fullName evidence="12">Oligosaccharide 4-alpha-D-glucosyltransferase</fullName>
        <ecNumber evidence="12">2.4.1.161</ecNumber>
    </submittedName>
</protein>
<organism evidence="12 13">
    <name type="scientific">Candidatus Ordinivivax streblomastigis</name>
    <dbReference type="NCBI Taxonomy" id="2540710"/>
    <lineage>
        <taxon>Bacteria</taxon>
        <taxon>Pseudomonadati</taxon>
        <taxon>Bacteroidota</taxon>
        <taxon>Bacteroidia</taxon>
        <taxon>Bacteroidales</taxon>
        <taxon>Candidatus Ordinivivax</taxon>
    </lineage>
</organism>
<evidence type="ECO:0000259" key="10">
    <source>
        <dbReference type="Pfam" id="PF17137"/>
    </source>
</evidence>
<comment type="similarity">
    <text evidence="2">Belongs to the glycosyl hydrolase 43 family.</text>
</comment>
<feature type="signal peptide" evidence="8">
    <location>
        <begin position="1"/>
        <end position="31"/>
    </location>
</feature>
<comment type="similarity">
    <text evidence="1 7">Belongs to the glycosyl hydrolase 31 family.</text>
</comment>
<proteinExistence type="inferred from homology"/>
<dbReference type="Proteomes" id="UP000324575">
    <property type="component" value="Unassembled WGS sequence"/>
</dbReference>
<dbReference type="GO" id="GO:0004553">
    <property type="term" value="F:hydrolase activity, hydrolyzing O-glycosyl compounds"/>
    <property type="evidence" value="ECO:0007669"/>
    <property type="project" value="InterPro"/>
</dbReference>
<keyword evidence="3 7" id="KW-0378">Hydrolase</keyword>
<feature type="chain" id="PRO_5024280145" evidence="8">
    <location>
        <begin position="32"/>
        <end position="1058"/>
    </location>
</feature>
<dbReference type="Gene3D" id="3.20.20.80">
    <property type="entry name" value="Glycosidases"/>
    <property type="match status" value="1"/>
</dbReference>
<accession>A0A5M8P3S5</accession>
<dbReference type="InterPro" id="IPR051816">
    <property type="entry name" value="Glycosyl_Hydrolase_31"/>
</dbReference>
<feature type="domain" description="DUF5110" evidence="10">
    <location>
        <begin position="945"/>
        <end position="1012"/>
    </location>
</feature>
<dbReference type="CDD" id="cd08991">
    <property type="entry name" value="GH43_HoAraf43-like"/>
    <property type="match status" value="1"/>
</dbReference>
<feature type="active site" description="Proton donor" evidence="5">
    <location>
        <position position="203"/>
    </location>
</feature>
<dbReference type="Gene3D" id="2.60.40.1180">
    <property type="entry name" value="Golgi alpha-mannosidase II"/>
    <property type="match status" value="2"/>
</dbReference>
<evidence type="ECO:0000256" key="6">
    <source>
        <dbReference type="PIRSR" id="PIRSR606710-2"/>
    </source>
</evidence>
<dbReference type="Gene3D" id="2.115.10.20">
    <property type="entry name" value="Glycosyl hydrolase domain, family 43"/>
    <property type="match status" value="1"/>
</dbReference>
<comment type="caution">
    <text evidence="12">The sequence shown here is derived from an EMBL/GenBank/DDBJ whole genome shotgun (WGS) entry which is preliminary data.</text>
</comment>
<dbReference type="CDD" id="cd06595">
    <property type="entry name" value="GH31_u1"/>
    <property type="match status" value="1"/>
</dbReference>
<dbReference type="PANTHER" id="PTHR43863">
    <property type="entry name" value="HYDROLASE, PUTATIVE (AFU_ORTHOLOGUE AFUA_1G03140)-RELATED"/>
    <property type="match status" value="1"/>
</dbReference>
<dbReference type="SUPFAM" id="SSF51011">
    <property type="entry name" value="Glycosyl hydrolase domain"/>
    <property type="match status" value="1"/>
</dbReference>
<dbReference type="SUPFAM" id="SSF51445">
    <property type="entry name" value="(Trans)glycosidases"/>
    <property type="match status" value="1"/>
</dbReference>
<evidence type="ECO:0000313" key="13">
    <source>
        <dbReference type="Proteomes" id="UP000324575"/>
    </source>
</evidence>
<dbReference type="InterPro" id="IPR013780">
    <property type="entry name" value="Glyco_hydro_b"/>
</dbReference>
<dbReference type="Pfam" id="PF21365">
    <property type="entry name" value="Glyco_hydro_31_3rd"/>
    <property type="match status" value="1"/>
</dbReference>
<dbReference type="Pfam" id="PF01055">
    <property type="entry name" value="Glyco_hydro_31_2nd"/>
    <property type="match status" value="1"/>
</dbReference>
<evidence type="ECO:0000256" key="4">
    <source>
        <dbReference type="ARBA" id="ARBA00023295"/>
    </source>
</evidence>
<dbReference type="GO" id="GO:0005975">
    <property type="term" value="P:carbohydrate metabolic process"/>
    <property type="evidence" value="ECO:0007669"/>
    <property type="project" value="InterPro"/>
</dbReference>
<evidence type="ECO:0000256" key="3">
    <source>
        <dbReference type="ARBA" id="ARBA00022801"/>
    </source>
</evidence>
<evidence type="ECO:0000256" key="2">
    <source>
        <dbReference type="ARBA" id="ARBA00009865"/>
    </source>
</evidence>
<dbReference type="GO" id="GO:0033825">
    <property type="term" value="F:oligosaccharide 4-alpha-D-glucosyltransferase activity"/>
    <property type="evidence" value="ECO:0007669"/>
    <property type="project" value="UniProtKB-EC"/>
</dbReference>
<dbReference type="EC" id="2.4.1.161" evidence="12"/>
<sequence>MEAKKGMVMKNRMRTIALCGIFILSALQATAQDASLAKLPLADPFVLCYNNKYYAYGTSDANGIVVYTSDDLKYWIKAPNLALHKNDSYADRWFWAPEVYYINGRFYMYYSADEHICVATSDSPLGPFKQDVKQPMFAEKGIDNSLFIDDDGKAYLFFVRFTDGNAIWVAELENDLKTLKTNTLHFCLSASQSWENDMGRVNEGPYVIKHEGTYYLTYSANDYQSQNYGVGYARAGTIMGDWMKYSNNPILQRPNGLVGSGHHCLFRDKEGRLRMAFHAHKSLTVVNPRETYITSVEFALSGRTTILTASPDYQPTYIVDSQFVKDSPVAKSSAVVTSGNMRFSVLTPELIRIERSEQNRFEDRASFVVLNRNLPVPAYTTREENGYLYITTDKLALQYKIGTHPVNTDPCAPNLQITLQVNDEDVVWYPGKKDPYNLKGTARTLDNAEGDVRSWLEDGLLSRSGWAVIDEKQPRNDGSLSLMFDGSEGVDWVAQRADPQSLDWYFLGYGHNYKKALSDFTTIAGKIPLPPLYAFGYWYSKYQRYSEQDFRNIVSEIKTNNIPIDVMVIDMDWHLNGKTGSTDNTEWTGWTWNSALFPNPANFIDWLHSQNLKTTLNLHPADGISSYEANYQSLAQDLGVTGNQTIDWNIENKAFYQAFFNRILRPHEDIGVNFWWLDWQQWMIARHEPNLGNTFWLNHVFFSDKKRQQTGRPLIFHRWGGLGNHRYQIGFSGDSHATFPSLAFQPYFTATASNVGYGYWSHDIGGHQQSGANDPELYLRWIQSGVFSPILRTHATNASNIERRIWLYPNFSSMLKAIELRYALIPYIYTYARYAYDTGISLCRPMYYEYPEREEAYRYEGQYMFGNDLLVAPIAQSDKGSGSVAKTIWLPEGKWYEAATGELLEGNQVVTRDFTREQIPYYYREGAIIPLYPPLIHLKSRPNTLILQFTPGDSSDFSYYEDEEDNDKYETAYTFTKITQSKEGAVSTYTIHPRQGSFTRMPSQRAYRLELLAKSQPSSVAFSNGTQGSYQYDSETKTITVDLPAQSCNAALTVKVTE</sequence>
<name>A0A5M8P3S5_9BACT</name>
<dbReference type="PANTHER" id="PTHR43863:SF2">
    <property type="entry name" value="MALTASE-GLUCOAMYLASE"/>
    <property type="match status" value="1"/>
</dbReference>
<keyword evidence="12" id="KW-0328">Glycosyltransferase</keyword>
<dbReference type="EMBL" id="SNRX01000004">
    <property type="protein sequence ID" value="KAA6302992.1"/>
    <property type="molecule type" value="Genomic_DNA"/>
</dbReference>
<keyword evidence="8" id="KW-0732">Signal</keyword>
<dbReference type="InterPro" id="IPR033403">
    <property type="entry name" value="DUF5110"/>
</dbReference>
<keyword evidence="12" id="KW-0808">Transferase</keyword>
<dbReference type="Pfam" id="PF04616">
    <property type="entry name" value="Glyco_hydro_43"/>
    <property type="match status" value="1"/>
</dbReference>
<dbReference type="InterPro" id="IPR017853">
    <property type="entry name" value="GH"/>
</dbReference>
<feature type="active site" description="Proton acceptor" evidence="5">
    <location>
        <position position="43"/>
    </location>
</feature>
<evidence type="ECO:0000256" key="7">
    <source>
        <dbReference type="RuleBase" id="RU361185"/>
    </source>
</evidence>
<dbReference type="AlphaFoldDB" id="A0A5M8P3S5"/>
<feature type="domain" description="Glycosyl hydrolase family 31 C-terminal" evidence="11">
    <location>
        <begin position="839"/>
        <end position="929"/>
    </location>
</feature>
<feature type="site" description="Important for catalytic activity, responsible for pKa modulation of the active site Glu and correct orientation of both the proton donor and substrate" evidence="6">
    <location>
        <position position="143"/>
    </location>
</feature>
<dbReference type="InterPro" id="IPR048395">
    <property type="entry name" value="Glyco_hydro_31_C"/>
</dbReference>
<keyword evidence="4 7" id="KW-0326">Glycosidase</keyword>
<evidence type="ECO:0000259" key="9">
    <source>
        <dbReference type="Pfam" id="PF01055"/>
    </source>
</evidence>
<evidence type="ECO:0000256" key="1">
    <source>
        <dbReference type="ARBA" id="ARBA00007806"/>
    </source>
</evidence>
<evidence type="ECO:0000256" key="8">
    <source>
        <dbReference type="SAM" id="SignalP"/>
    </source>
</evidence>
<dbReference type="SUPFAM" id="SSF75005">
    <property type="entry name" value="Arabinanase/levansucrase/invertase"/>
    <property type="match status" value="1"/>
</dbReference>
<reference evidence="12 13" key="1">
    <citation type="submission" date="2019-03" db="EMBL/GenBank/DDBJ databases">
        <title>Single cell metagenomics reveals metabolic interactions within the superorganism composed of flagellate Streblomastix strix and complex community of Bacteroidetes bacteria on its surface.</title>
        <authorList>
            <person name="Treitli S.C."/>
            <person name="Kolisko M."/>
            <person name="Husnik F."/>
            <person name="Keeling P."/>
            <person name="Hampl V."/>
        </authorList>
    </citation>
    <scope>NUCLEOTIDE SEQUENCE [LARGE SCALE GENOMIC DNA]</scope>
    <source>
        <strain evidence="12">St1</strain>
    </source>
</reference>
<dbReference type="InterPro" id="IPR023296">
    <property type="entry name" value="Glyco_hydro_beta-prop_sf"/>
</dbReference>
<evidence type="ECO:0000256" key="5">
    <source>
        <dbReference type="PIRSR" id="PIRSR606710-1"/>
    </source>
</evidence>
<evidence type="ECO:0000313" key="12">
    <source>
        <dbReference type="EMBL" id="KAA6302992.1"/>
    </source>
</evidence>
<gene>
    <name evidence="12" type="ORF">EZS26_000887</name>
</gene>
<dbReference type="InterPro" id="IPR000322">
    <property type="entry name" value="Glyco_hydro_31_TIM"/>
</dbReference>
<evidence type="ECO:0000259" key="11">
    <source>
        <dbReference type="Pfam" id="PF21365"/>
    </source>
</evidence>
<feature type="domain" description="Glycoside hydrolase family 31 TIM barrel" evidence="9">
    <location>
        <begin position="528"/>
        <end position="830"/>
    </location>
</feature>
<dbReference type="Pfam" id="PF17137">
    <property type="entry name" value="DUF5110"/>
    <property type="match status" value="1"/>
</dbReference>